<evidence type="ECO:0000313" key="3">
    <source>
        <dbReference type="Proteomes" id="UP000034416"/>
    </source>
</evidence>
<gene>
    <name evidence="2" type="ORF">BST15_05465</name>
    <name evidence="1" type="ORF">WR43_18025</name>
</gene>
<evidence type="ECO:0000313" key="1">
    <source>
        <dbReference type="EMBL" id="KKB97690.1"/>
    </source>
</evidence>
<dbReference type="EMBL" id="MVHH01000007">
    <property type="protein sequence ID" value="ORA00145.1"/>
    <property type="molecule type" value="Genomic_DNA"/>
</dbReference>
<accession>A0A0F5MSH8</accession>
<protein>
    <submittedName>
        <fullName evidence="1">Endonuclease</fullName>
    </submittedName>
</protein>
<dbReference type="GO" id="GO:0004519">
    <property type="term" value="F:endonuclease activity"/>
    <property type="evidence" value="ECO:0007669"/>
    <property type="project" value="UniProtKB-KW"/>
</dbReference>
<comment type="caution">
    <text evidence="1">The sequence shown here is derived from an EMBL/GenBank/DDBJ whole genome shotgun (WGS) entry which is preliminary data.</text>
</comment>
<organism evidence="1 3">
    <name type="scientific">Mycolicibacter arupensis</name>
    <dbReference type="NCBI Taxonomy" id="342002"/>
    <lineage>
        <taxon>Bacteria</taxon>
        <taxon>Bacillati</taxon>
        <taxon>Actinomycetota</taxon>
        <taxon>Actinomycetes</taxon>
        <taxon>Mycobacteriales</taxon>
        <taxon>Mycobacteriaceae</taxon>
        <taxon>Mycolicibacter</taxon>
    </lineage>
</organism>
<name>A0A0F5MSH8_9MYCO</name>
<dbReference type="Proteomes" id="UP000192327">
    <property type="component" value="Unassembled WGS sequence"/>
</dbReference>
<dbReference type="PATRIC" id="fig|342002.3.peg.1663"/>
<dbReference type="SUPFAM" id="SSF48150">
    <property type="entry name" value="DNA-glycosylase"/>
    <property type="match status" value="1"/>
</dbReference>
<dbReference type="Gene3D" id="1.10.340.30">
    <property type="entry name" value="Hypothetical protein, domain 2"/>
    <property type="match status" value="1"/>
</dbReference>
<proteinExistence type="predicted"/>
<evidence type="ECO:0000313" key="4">
    <source>
        <dbReference type="Proteomes" id="UP000192327"/>
    </source>
</evidence>
<reference evidence="2 4" key="3">
    <citation type="submission" date="2016-12" db="EMBL/GenBank/DDBJ databases">
        <title>The new phylogeny of genus Mycobacterium.</title>
        <authorList>
            <person name="Tortoli E."/>
            <person name="Trovato A."/>
            <person name="Cirillo D.M."/>
        </authorList>
    </citation>
    <scope>NUCLEOTIDE SEQUENCE [LARGE SCALE GENOMIC DNA]</scope>
    <source>
        <strain evidence="2 4">DSM 44942</strain>
    </source>
</reference>
<dbReference type="InterPro" id="IPR011257">
    <property type="entry name" value="DNA_glycosylase"/>
</dbReference>
<dbReference type="STRING" id="342002.BST15_05465"/>
<evidence type="ECO:0000313" key="2">
    <source>
        <dbReference type="EMBL" id="ORA00145.1"/>
    </source>
</evidence>
<keyword evidence="4" id="KW-1185">Reference proteome</keyword>
<dbReference type="EMBL" id="LASW01000113">
    <property type="protein sequence ID" value="KKB97690.1"/>
    <property type="molecule type" value="Genomic_DNA"/>
</dbReference>
<dbReference type="RefSeq" id="WP_046190973.1">
    <property type="nucleotide sequence ID" value="NZ_JACKUJ010000019.1"/>
</dbReference>
<keyword evidence="1" id="KW-0255">Endonuclease</keyword>
<dbReference type="GO" id="GO:0006281">
    <property type="term" value="P:DNA repair"/>
    <property type="evidence" value="ECO:0007669"/>
    <property type="project" value="InterPro"/>
</dbReference>
<keyword evidence="1" id="KW-0378">Hydrolase</keyword>
<dbReference type="AlphaFoldDB" id="A0A0F5MSH8"/>
<reference evidence="3" key="1">
    <citation type="submission" date="2015-04" db="EMBL/GenBank/DDBJ databases">
        <title>Genome sequence of Mycobacterium arupense GUC1.</title>
        <authorList>
            <person name="Greninger A.L."/>
            <person name="Cunningham G."/>
            <person name="Chiu C.Y."/>
            <person name="Miller S."/>
        </authorList>
    </citation>
    <scope>NUCLEOTIDE SEQUENCE [LARGE SCALE GENOMIC DNA]</scope>
    <source>
        <strain evidence="3">GUC1</strain>
    </source>
</reference>
<dbReference type="Proteomes" id="UP000034416">
    <property type="component" value="Unassembled WGS sequence"/>
</dbReference>
<sequence>MASDKELVRRLLRRAGTTYAQEAGIRLRNQPMPLFQLLMLCLLASKPIDSAIAARAARELYKSGLRTPHKIIEADRQTLIDALGRAHYRRYDESASSQLIELAKTAQTNYGGDLRLLAERSGRDISAATEALKVFTGIGDVGASIFLREVQDVWPWARSTFDDRALDAARELGLPGDAGELGALSQGRNAQLAAALVRYSADAGIRERMAE</sequence>
<keyword evidence="1" id="KW-0540">Nuclease</keyword>
<dbReference type="OrthoDB" id="3078554at2"/>
<reference evidence="1" key="2">
    <citation type="submission" date="2015-04" db="EMBL/GenBank/DDBJ databases">
        <title>Genome sequence of Mycobacterium arupense strain GUC1.</title>
        <authorList>
            <person name="Greninger A.L."/>
            <person name="Cunningham G."/>
            <person name="Chiu C.Y."/>
            <person name="Miller S."/>
        </authorList>
    </citation>
    <scope>NUCLEOTIDE SEQUENCE</scope>
    <source>
        <strain evidence="1">GUC1</strain>
    </source>
</reference>